<feature type="compositionally biased region" description="Basic residues" evidence="1">
    <location>
        <begin position="239"/>
        <end position="252"/>
    </location>
</feature>
<accession>W2C493</accession>
<evidence type="ECO:0000256" key="1">
    <source>
        <dbReference type="SAM" id="MobiDB-lite"/>
    </source>
</evidence>
<comment type="caution">
    <text evidence="2">The sequence shown here is derived from an EMBL/GenBank/DDBJ whole genome shotgun (WGS) entry which is preliminary data.</text>
</comment>
<evidence type="ECO:0000313" key="2">
    <source>
        <dbReference type="EMBL" id="ETK01975.1"/>
    </source>
</evidence>
<proteinExistence type="predicted"/>
<reference evidence="2 3" key="1">
    <citation type="submission" date="2013-11" db="EMBL/GenBank/DDBJ databases">
        <title>Single cell genomics of uncultured Tannerella BU063 (oral taxon 286).</title>
        <authorList>
            <person name="Beall C.J."/>
            <person name="Campbell A.G."/>
            <person name="Griffen A.L."/>
            <person name="Podar M."/>
            <person name="Leys E.J."/>
        </authorList>
    </citation>
    <scope>NUCLEOTIDE SEQUENCE [LARGE SCALE GENOMIC DNA]</scope>
    <source>
        <strain evidence="2">Cell 2</strain>
    </source>
</reference>
<sequence length="323" mass="35952">MREIKKIANDTTRYPMAMHIDMQEQIYGLIQPFAPEKILLGTTDIPSWKKDIDQEKDAVRDTPPSESIPFLTAKGKKRREIVSSLFLEIRAASTSPVETRAKAAHRLRLVIDSYKGLQRENLIEETGHVSGLLNDLDKPTATADLSTLGLTEVVQMLHTVHNEYLTLRGSRVKDIASDTLPSGASLRVKNDATADQIFRHIEAAYLSTTTDDDRKAIGELIDRINAVLGMIKTTYRQRIAQKKASSKKRKGGKDKEPKQPEPPKNPKKRKDEPDIRLPEDEKPKTPNTPGGEPPKKPEGGGETPEPPKKPESGGSPEIHLPEE</sequence>
<dbReference type="Pfam" id="PF19775">
    <property type="entry name" value="DUF6261"/>
    <property type="match status" value="1"/>
</dbReference>
<dbReference type="InterPro" id="IPR046228">
    <property type="entry name" value="DUF6261"/>
</dbReference>
<dbReference type="EMBL" id="AYUF01000425">
    <property type="protein sequence ID" value="ETK01975.1"/>
    <property type="molecule type" value="Genomic_DNA"/>
</dbReference>
<gene>
    <name evidence="2" type="ORF">N425_07095</name>
</gene>
<feature type="compositionally biased region" description="Basic and acidic residues" evidence="1">
    <location>
        <begin position="293"/>
        <end position="311"/>
    </location>
</feature>
<feature type="region of interest" description="Disordered" evidence="1">
    <location>
        <begin position="238"/>
        <end position="323"/>
    </location>
</feature>
<organism evidence="2 3">
    <name type="scientific">Tannerella sp. oral taxon BU063 isolate Cell 2</name>
    <dbReference type="NCBI Taxonomy" id="1411148"/>
    <lineage>
        <taxon>Bacteria</taxon>
        <taxon>Pseudomonadati</taxon>
        <taxon>Bacteroidota</taxon>
        <taxon>Bacteroidia</taxon>
        <taxon>Bacteroidales</taxon>
        <taxon>Tannerellaceae</taxon>
        <taxon>Tannerella</taxon>
    </lineage>
</organism>
<dbReference type="Proteomes" id="UP000018837">
    <property type="component" value="Unassembled WGS sequence"/>
</dbReference>
<evidence type="ECO:0000313" key="3">
    <source>
        <dbReference type="Proteomes" id="UP000018837"/>
    </source>
</evidence>
<protein>
    <submittedName>
        <fullName evidence="2">Uncharacterized protein</fullName>
    </submittedName>
</protein>
<dbReference type="AlphaFoldDB" id="W2C493"/>
<feature type="compositionally biased region" description="Basic and acidic residues" evidence="1">
    <location>
        <begin position="269"/>
        <end position="284"/>
    </location>
</feature>
<dbReference type="PATRIC" id="fig|1411148.3.peg.1078"/>
<name>W2C493_9BACT</name>